<dbReference type="Gramene" id="RZC64535">
    <property type="protein sequence ID" value="RZC64535"/>
    <property type="gene ID" value="C5167_008227"/>
</dbReference>
<dbReference type="OrthoDB" id="444029at2759"/>
<dbReference type="GO" id="GO:0010196">
    <property type="term" value="P:nonphotochemical quenching"/>
    <property type="evidence" value="ECO:0007669"/>
    <property type="project" value="EnsemblPlants"/>
</dbReference>
<proteinExistence type="predicted"/>
<keyword evidence="3" id="KW-1185">Reference proteome</keyword>
<dbReference type="OMA" id="DDNWKKQ"/>
<reference evidence="2 3" key="1">
    <citation type="journal article" date="2018" name="Science">
        <title>The opium poppy genome and morphinan production.</title>
        <authorList>
            <person name="Guo L."/>
            <person name="Winzer T."/>
            <person name="Yang X."/>
            <person name="Li Y."/>
            <person name="Ning Z."/>
            <person name="He Z."/>
            <person name="Teodor R."/>
            <person name="Lu Y."/>
            <person name="Bowser T.A."/>
            <person name="Graham I.A."/>
            <person name="Ye K."/>
        </authorList>
    </citation>
    <scope>NUCLEOTIDE SEQUENCE [LARGE SCALE GENOMIC DNA]</scope>
    <source>
        <strain evidence="3">cv. HN1</strain>
        <tissue evidence="2">Leaves</tissue>
    </source>
</reference>
<dbReference type="GO" id="GO:0009515">
    <property type="term" value="C:granal stacked thylakoid"/>
    <property type="evidence" value="ECO:0007669"/>
    <property type="project" value="EnsemblPlants"/>
</dbReference>
<keyword evidence="1" id="KW-0812">Transmembrane</keyword>
<organism evidence="2 3">
    <name type="scientific">Papaver somniferum</name>
    <name type="common">Opium poppy</name>
    <dbReference type="NCBI Taxonomy" id="3469"/>
    <lineage>
        <taxon>Eukaryota</taxon>
        <taxon>Viridiplantae</taxon>
        <taxon>Streptophyta</taxon>
        <taxon>Embryophyta</taxon>
        <taxon>Tracheophyta</taxon>
        <taxon>Spermatophyta</taxon>
        <taxon>Magnoliopsida</taxon>
        <taxon>Ranunculales</taxon>
        <taxon>Papaveraceae</taxon>
        <taxon>Papaveroideae</taxon>
        <taxon>Papaver</taxon>
    </lineage>
</organism>
<feature type="transmembrane region" description="Helical" evidence="1">
    <location>
        <begin position="170"/>
        <end position="192"/>
    </location>
</feature>
<protein>
    <recommendedName>
        <fullName evidence="4">DUF1118 domain-containing protein</fullName>
    </recommendedName>
</protein>
<accession>A0A4Y7JXU6</accession>
<keyword evidence="1" id="KW-1133">Transmembrane helix</keyword>
<sequence>MAITTSATQTAANLLNFKSTVSHSTPRFSPFSNPCRKPLRIVAMASNKKVNKYDSTWKKQWFGAGLFAEGSEVLEVDVFKKIEKKKLLSNVEKSGLLSKAEELGITLSSVEKLGLLSKAEEFGLLSLLENVASLSPALLASLSLPLFVAAISVIVLVPDDSTALVVVQDLIAGLFVVGSVGLLGGSVVLDGLQEAD</sequence>
<dbReference type="GO" id="GO:0010027">
    <property type="term" value="P:thylakoid membrane organization"/>
    <property type="evidence" value="ECO:0007669"/>
    <property type="project" value="EnsemblPlants"/>
</dbReference>
<evidence type="ECO:0000313" key="2">
    <source>
        <dbReference type="EMBL" id="RZC64535.1"/>
    </source>
</evidence>
<evidence type="ECO:0000313" key="3">
    <source>
        <dbReference type="Proteomes" id="UP000316621"/>
    </source>
</evidence>
<keyword evidence="1" id="KW-0472">Membrane</keyword>
<evidence type="ECO:0008006" key="4">
    <source>
        <dbReference type="Google" id="ProtNLM"/>
    </source>
</evidence>
<dbReference type="GO" id="GO:0090391">
    <property type="term" value="P:granum assembly"/>
    <property type="evidence" value="ECO:0007669"/>
    <property type="project" value="EnsemblPlants"/>
</dbReference>
<name>A0A4Y7JXU6_PAPSO</name>
<dbReference type="AlphaFoldDB" id="A0A4Y7JXU6"/>
<feature type="transmembrane region" description="Helical" evidence="1">
    <location>
        <begin position="137"/>
        <end position="158"/>
    </location>
</feature>
<evidence type="ECO:0000256" key="1">
    <source>
        <dbReference type="SAM" id="Phobius"/>
    </source>
</evidence>
<gene>
    <name evidence="2" type="ORF">C5167_008227</name>
</gene>
<dbReference type="InterPro" id="IPR009500">
    <property type="entry name" value="DUF1118"/>
</dbReference>
<dbReference type="Pfam" id="PF06549">
    <property type="entry name" value="DUF1118"/>
    <property type="match status" value="1"/>
</dbReference>
<dbReference type="EMBL" id="CM010720">
    <property type="protein sequence ID" value="RZC64535.1"/>
    <property type="molecule type" value="Genomic_DNA"/>
</dbReference>
<dbReference type="Proteomes" id="UP000316621">
    <property type="component" value="Chromosome 6"/>
</dbReference>